<name>S8C657_9LAMI</name>
<dbReference type="InterPro" id="IPR044965">
    <property type="entry name" value="Glyco_hydro_17_plant"/>
</dbReference>
<keyword evidence="5" id="KW-1003">Cell membrane</keyword>
<evidence type="ECO:0000256" key="11">
    <source>
        <dbReference type="ARBA" id="ARBA00023180"/>
    </source>
</evidence>
<comment type="subcellular location">
    <subcellularLocation>
        <location evidence="2">Cell membrane</location>
        <topology evidence="2">Lipid-anchor</topology>
        <topology evidence="2">GPI-anchor</topology>
    </subcellularLocation>
</comment>
<evidence type="ECO:0000256" key="3">
    <source>
        <dbReference type="ARBA" id="ARBA00008773"/>
    </source>
</evidence>
<comment type="caution">
    <text evidence="18">The sequence shown here is derived from an EMBL/GenBank/DDBJ whole genome shotgun (WGS) entry which is preliminary data.</text>
</comment>
<dbReference type="Pfam" id="PF00332">
    <property type="entry name" value="Glyco_hydro_17"/>
    <property type="match status" value="1"/>
</dbReference>
<evidence type="ECO:0000256" key="15">
    <source>
        <dbReference type="RuleBase" id="RU004336"/>
    </source>
</evidence>
<dbReference type="AlphaFoldDB" id="S8C657"/>
<dbReference type="Pfam" id="PF07983">
    <property type="entry name" value="X8"/>
    <property type="match status" value="1"/>
</dbReference>
<dbReference type="GO" id="GO:0042973">
    <property type="term" value="F:glucan endo-1,3-beta-D-glucosidase activity"/>
    <property type="evidence" value="ECO:0007669"/>
    <property type="project" value="UniProtKB-EC"/>
</dbReference>
<dbReference type="FunFam" id="3.20.20.80:FF:000005">
    <property type="entry name" value="Glucan endo-1,3-beta-glucosidase 14"/>
    <property type="match status" value="1"/>
</dbReference>
<dbReference type="Proteomes" id="UP000015453">
    <property type="component" value="Unassembled WGS sequence"/>
</dbReference>
<evidence type="ECO:0000313" key="19">
    <source>
        <dbReference type="Proteomes" id="UP000015453"/>
    </source>
</evidence>
<dbReference type="PROSITE" id="PS00587">
    <property type="entry name" value="GLYCOSYL_HYDROL_F17"/>
    <property type="match status" value="1"/>
</dbReference>
<keyword evidence="12" id="KW-0449">Lipoprotein</keyword>
<dbReference type="EMBL" id="AUSU01008038">
    <property type="protein sequence ID" value="EPS59841.1"/>
    <property type="molecule type" value="Genomic_DNA"/>
</dbReference>
<dbReference type="PANTHER" id="PTHR32227">
    <property type="entry name" value="GLUCAN ENDO-1,3-BETA-GLUCOSIDASE BG1-RELATED-RELATED"/>
    <property type="match status" value="1"/>
</dbReference>
<evidence type="ECO:0000256" key="10">
    <source>
        <dbReference type="ARBA" id="ARBA00023157"/>
    </source>
</evidence>
<keyword evidence="8 15" id="KW-0378">Hydrolase</keyword>
<evidence type="ECO:0000256" key="6">
    <source>
        <dbReference type="ARBA" id="ARBA00022622"/>
    </source>
</evidence>
<dbReference type="OrthoDB" id="941679at2759"/>
<dbReference type="GO" id="GO:0009506">
    <property type="term" value="C:plasmodesma"/>
    <property type="evidence" value="ECO:0007669"/>
    <property type="project" value="UniProtKB-ARBA"/>
</dbReference>
<evidence type="ECO:0000256" key="14">
    <source>
        <dbReference type="RuleBase" id="RU004335"/>
    </source>
</evidence>
<evidence type="ECO:0000259" key="17">
    <source>
        <dbReference type="SMART" id="SM00768"/>
    </source>
</evidence>
<evidence type="ECO:0000256" key="8">
    <source>
        <dbReference type="ARBA" id="ARBA00022801"/>
    </source>
</evidence>
<evidence type="ECO:0000256" key="16">
    <source>
        <dbReference type="SAM" id="SignalP"/>
    </source>
</evidence>
<feature type="signal peptide" evidence="16">
    <location>
        <begin position="1"/>
        <end position="25"/>
    </location>
</feature>
<dbReference type="EC" id="3.2.1.39" evidence="4"/>
<evidence type="ECO:0000256" key="9">
    <source>
        <dbReference type="ARBA" id="ARBA00023136"/>
    </source>
</evidence>
<dbReference type="GO" id="GO:0005886">
    <property type="term" value="C:plasma membrane"/>
    <property type="evidence" value="ECO:0007669"/>
    <property type="project" value="UniProtKB-SubCell"/>
</dbReference>
<dbReference type="FunFam" id="1.20.58.1040:FF:000001">
    <property type="entry name" value="Glucan endo-1,3-beta-glucosidase 4"/>
    <property type="match status" value="1"/>
</dbReference>
<reference evidence="18 19" key="1">
    <citation type="journal article" date="2013" name="BMC Genomics">
        <title>The miniature genome of a carnivorous plant Genlisea aurea contains a low number of genes and short non-coding sequences.</title>
        <authorList>
            <person name="Leushkin E.V."/>
            <person name="Sutormin R.A."/>
            <person name="Nabieva E.R."/>
            <person name="Penin A.A."/>
            <person name="Kondrashov A.S."/>
            <person name="Logacheva M.D."/>
        </authorList>
    </citation>
    <scope>NUCLEOTIDE SEQUENCE [LARGE SCALE GENOMIC DNA]</scope>
</reference>
<keyword evidence="13 15" id="KW-0326">Glycosidase</keyword>
<sequence length="461" mass="48304">MEFGKVSQLLLILSVVGSNILFARGAGVAGINYGRIADNLPSPPQVVQLLRSLGVNRVKIYDADSAVLSAFSGSNISLVVALPNEQLAAAAGSSAAADAWVMANVVPYYPSTGIEAITVGNEVFVSPGNLTPFLVPAMERVYDSLVKHGVSSIKVSSPIALSALQSSYPPSAGAFKGELIQSAIKPMLSFLRRTGSSLMVNAYPYFAYTANTDKIPLDYALLDGNSAGNTDPNNGLVYKSLFEAQIDAVYAAMAAVGYDDVAVVVSETGWPSKGDANEVGASVGNAAAYNGNLVRRVLAGNGTPLRPTVPLNVYLFALFNENQKTGPTSERNYGLFYPDEQKVYNIPLTAAGLSAGTGVSRIQTPPPEGAAAGETWCVANQDSGSEKLQRALDYACGEGGANCRPIQPGATCYHPDSLLAHASFAFNSYYQASDRRSGACDFAGAAHVVTQPPNYGNCQFP</sequence>
<evidence type="ECO:0000256" key="12">
    <source>
        <dbReference type="ARBA" id="ARBA00023288"/>
    </source>
</evidence>
<dbReference type="Gene3D" id="1.20.58.1040">
    <property type="match status" value="1"/>
</dbReference>
<dbReference type="GO" id="GO:0005975">
    <property type="term" value="P:carbohydrate metabolic process"/>
    <property type="evidence" value="ECO:0007669"/>
    <property type="project" value="InterPro"/>
</dbReference>
<comment type="catalytic activity">
    <reaction evidence="1">
        <text>Hydrolysis of (1-&gt;3)-beta-D-glucosidic linkages in (1-&gt;3)-beta-D-glucans.</text>
        <dbReference type="EC" id="3.2.1.39"/>
    </reaction>
</comment>
<dbReference type="InterPro" id="IPR017853">
    <property type="entry name" value="GH"/>
</dbReference>
<gene>
    <name evidence="18" type="ORF">M569_14964</name>
</gene>
<proteinExistence type="inferred from homology"/>
<evidence type="ECO:0000313" key="18">
    <source>
        <dbReference type="EMBL" id="EPS59841.1"/>
    </source>
</evidence>
<keyword evidence="9" id="KW-0472">Membrane</keyword>
<evidence type="ECO:0000256" key="1">
    <source>
        <dbReference type="ARBA" id="ARBA00000382"/>
    </source>
</evidence>
<evidence type="ECO:0000256" key="5">
    <source>
        <dbReference type="ARBA" id="ARBA00022475"/>
    </source>
</evidence>
<dbReference type="SUPFAM" id="SSF51445">
    <property type="entry name" value="(Trans)glycosidases"/>
    <property type="match status" value="1"/>
</dbReference>
<keyword evidence="6" id="KW-0336">GPI-anchor</keyword>
<dbReference type="GO" id="GO:0098552">
    <property type="term" value="C:side of membrane"/>
    <property type="evidence" value="ECO:0007669"/>
    <property type="project" value="UniProtKB-KW"/>
</dbReference>
<accession>S8C657</accession>
<evidence type="ECO:0000256" key="7">
    <source>
        <dbReference type="ARBA" id="ARBA00022729"/>
    </source>
</evidence>
<dbReference type="SMART" id="SM00768">
    <property type="entry name" value="X8"/>
    <property type="match status" value="1"/>
</dbReference>
<keyword evidence="11" id="KW-0325">Glycoprotein</keyword>
<feature type="domain" description="X8" evidence="17">
    <location>
        <begin position="375"/>
        <end position="460"/>
    </location>
</feature>
<keyword evidence="7 16" id="KW-0732">Signal</keyword>
<keyword evidence="10" id="KW-1015">Disulfide bond</keyword>
<feature type="chain" id="PRO_5004549387" description="glucan endo-1,3-beta-D-glucosidase" evidence="16">
    <location>
        <begin position="26"/>
        <end position="461"/>
    </location>
</feature>
<evidence type="ECO:0000256" key="4">
    <source>
        <dbReference type="ARBA" id="ARBA00012780"/>
    </source>
</evidence>
<keyword evidence="19" id="KW-1185">Reference proteome</keyword>
<evidence type="ECO:0000256" key="13">
    <source>
        <dbReference type="ARBA" id="ARBA00023295"/>
    </source>
</evidence>
<evidence type="ECO:0000256" key="2">
    <source>
        <dbReference type="ARBA" id="ARBA00004609"/>
    </source>
</evidence>
<dbReference type="Gene3D" id="3.20.20.80">
    <property type="entry name" value="Glycosidases"/>
    <property type="match status" value="1"/>
</dbReference>
<feature type="non-terminal residue" evidence="18">
    <location>
        <position position="461"/>
    </location>
</feature>
<dbReference type="InterPro" id="IPR000490">
    <property type="entry name" value="Glyco_hydro_17"/>
</dbReference>
<dbReference type="InterPro" id="IPR012946">
    <property type="entry name" value="X8"/>
</dbReference>
<organism evidence="18 19">
    <name type="scientific">Genlisea aurea</name>
    <dbReference type="NCBI Taxonomy" id="192259"/>
    <lineage>
        <taxon>Eukaryota</taxon>
        <taxon>Viridiplantae</taxon>
        <taxon>Streptophyta</taxon>
        <taxon>Embryophyta</taxon>
        <taxon>Tracheophyta</taxon>
        <taxon>Spermatophyta</taxon>
        <taxon>Magnoliopsida</taxon>
        <taxon>eudicotyledons</taxon>
        <taxon>Gunneridae</taxon>
        <taxon>Pentapetalae</taxon>
        <taxon>asterids</taxon>
        <taxon>lamiids</taxon>
        <taxon>Lamiales</taxon>
        <taxon>Lentibulariaceae</taxon>
        <taxon>Genlisea</taxon>
    </lineage>
</organism>
<protein>
    <recommendedName>
        <fullName evidence="4">glucan endo-1,3-beta-D-glucosidase</fullName>
        <ecNumber evidence="4">3.2.1.39</ecNumber>
    </recommendedName>
</protein>
<comment type="similarity">
    <text evidence="3 14">Belongs to the glycosyl hydrolase 17 family.</text>
</comment>